<dbReference type="GO" id="GO:0005737">
    <property type="term" value="C:cytoplasm"/>
    <property type="evidence" value="ECO:0007669"/>
    <property type="project" value="UniProtKB-SubCell"/>
</dbReference>
<dbReference type="EMBL" id="LMVP01000334">
    <property type="protein sequence ID" value="PAV12166.1"/>
    <property type="molecule type" value="Genomic_DNA"/>
</dbReference>
<dbReference type="Proteomes" id="UP000218164">
    <property type="component" value="Unassembled WGS sequence"/>
</dbReference>
<dbReference type="GO" id="GO:0044208">
    <property type="term" value="P:'de novo' AMP biosynthetic process"/>
    <property type="evidence" value="ECO:0007669"/>
    <property type="project" value="UniProtKB-UniRule"/>
</dbReference>
<reference evidence="10 11" key="1">
    <citation type="journal article" date="2017" name="BMC Genomics">
        <title>Genomic analysis of methanogenic archaea reveals a shift towards energy conservation.</title>
        <authorList>
            <person name="Gilmore S.P."/>
            <person name="Henske J.K."/>
            <person name="Sexton J.A."/>
            <person name="Solomon K.V."/>
            <person name="Seppala S."/>
            <person name="Yoo J.I."/>
            <person name="Huyett L.M."/>
            <person name="Pressman A."/>
            <person name="Cogan J.Z."/>
            <person name="Kivenson V."/>
            <person name="Peng X."/>
            <person name="Tan Y."/>
            <person name="Valentine D.L."/>
            <person name="O'Malley M.A."/>
        </authorList>
    </citation>
    <scope>NUCLEOTIDE SEQUENCE [LARGE SCALE GENOMIC DNA]</scope>
    <source>
        <strain evidence="10 11">MC-15</strain>
    </source>
</reference>
<gene>
    <name evidence="8" type="primary">purA</name>
    <name evidence="10" type="ORF">ASJ81_00455</name>
</gene>
<dbReference type="InterPro" id="IPR042109">
    <property type="entry name" value="Adenylosuccinate_synth_dom1"/>
</dbReference>
<evidence type="ECO:0000256" key="7">
    <source>
        <dbReference type="ARBA" id="ARBA00023134"/>
    </source>
</evidence>
<evidence type="ECO:0000256" key="9">
    <source>
        <dbReference type="RuleBase" id="RU000520"/>
    </source>
</evidence>
<dbReference type="FunFam" id="1.10.300.10:FF:000001">
    <property type="entry name" value="Adenylosuccinate synthetase"/>
    <property type="match status" value="1"/>
</dbReference>
<dbReference type="AlphaFoldDB" id="A0A2A2HSA8"/>
<comment type="caution">
    <text evidence="8">Lacks conserved residue(s) required for the propagation of feature annotation.</text>
</comment>
<feature type="binding site" evidence="8">
    <location>
        <position position="40"/>
    </location>
    <ligand>
        <name>Mg(2+)</name>
        <dbReference type="ChEBI" id="CHEBI:18420"/>
    </ligand>
</feature>
<evidence type="ECO:0000256" key="1">
    <source>
        <dbReference type="ARBA" id="ARBA00011738"/>
    </source>
</evidence>
<dbReference type="RefSeq" id="WP_095644949.1">
    <property type="nucleotide sequence ID" value="NZ_LMVP01000334.1"/>
</dbReference>
<feature type="binding site" evidence="8">
    <location>
        <position position="13"/>
    </location>
    <ligand>
        <name>Mg(2+)</name>
        <dbReference type="ChEBI" id="CHEBI:18420"/>
    </ligand>
</feature>
<sequence length="424" mass="46720">MNITAIVGAQCGDEGKGKIVDLIAQDYDLVVRFQGGDNAGHTVVNQHGTFKMHLIPCGIFNPNAINLVGTGMVVNPDELQKEMKQVTAAGVSVDNLKISTRANILMPYHKDLDELNEQSSDTSIGTTKRGTGPAYAGRATRTNIRFGDLADQDYLRSHFEKVLPSINHQLSFFGATQYTADQLCELCNNWYKLFKEHIVDAFTLIHNMMKENKRILFEGQLGVMKDIDLGTYPFVTSSNPIAAYAAVSSGIPARSITFVIGIAKAFSSQVGDGPFPTEAFDGCIISLRGTGENIDDEFGARTGRPRRLGWIDIPVLRYAHMVNGFDALAICKLDKLDSLPEIKICTNYRYNDQTLSVFPETKILNQVEAEYETLPGWKCATAGVDSFENLPKNAKSYIKRIEELVGVPVKYIGIGPARNNVIIR</sequence>
<comment type="function">
    <text evidence="8">Plays an important role in the de novo pathway of purine nucleotide biosynthesis. Catalyzes the first committed step in the biosynthesis of AMP from IMP.</text>
</comment>
<comment type="caution">
    <text evidence="10">The sequence shown here is derived from an EMBL/GenBank/DDBJ whole genome shotgun (WGS) entry which is preliminary data.</text>
</comment>
<comment type="catalytic activity">
    <reaction evidence="8 9">
        <text>IMP + L-aspartate + GTP = N(6)-(1,2-dicarboxyethyl)-AMP + GDP + phosphate + 2 H(+)</text>
        <dbReference type="Rhea" id="RHEA:15753"/>
        <dbReference type="ChEBI" id="CHEBI:15378"/>
        <dbReference type="ChEBI" id="CHEBI:29991"/>
        <dbReference type="ChEBI" id="CHEBI:37565"/>
        <dbReference type="ChEBI" id="CHEBI:43474"/>
        <dbReference type="ChEBI" id="CHEBI:57567"/>
        <dbReference type="ChEBI" id="CHEBI:58053"/>
        <dbReference type="ChEBI" id="CHEBI:58189"/>
        <dbReference type="EC" id="6.3.4.4"/>
    </reaction>
</comment>
<feature type="binding site" description="in other chain" evidence="8">
    <location>
        <begin position="38"/>
        <end position="41"/>
    </location>
    <ligand>
        <name>IMP</name>
        <dbReference type="ChEBI" id="CHEBI:58053"/>
        <note>ligand shared between dimeric partners</note>
    </ligand>
</feature>
<feature type="binding site" evidence="8">
    <location>
        <begin position="12"/>
        <end position="18"/>
    </location>
    <ligand>
        <name>GTP</name>
        <dbReference type="ChEBI" id="CHEBI:37565"/>
    </ligand>
</feature>
<dbReference type="GO" id="GO:0000287">
    <property type="term" value="F:magnesium ion binding"/>
    <property type="evidence" value="ECO:0007669"/>
    <property type="project" value="UniProtKB-UniRule"/>
</dbReference>
<comment type="subcellular location">
    <subcellularLocation>
        <location evidence="8">Cytoplasm</location>
    </subcellularLocation>
</comment>
<keyword evidence="3 8" id="KW-0479">Metal-binding</keyword>
<dbReference type="PANTHER" id="PTHR11846">
    <property type="entry name" value="ADENYLOSUCCINATE SYNTHETASE"/>
    <property type="match status" value="1"/>
</dbReference>
<dbReference type="NCBIfam" id="TIGR00184">
    <property type="entry name" value="purA"/>
    <property type="match status" value="1"/>
</dbReference>
<feature type="binding site" evidence="8">
    <location>
        <begin position="332"/>
        <end position="334"/>
    </location>
    <ligand>
        <name>GTP</name>
        <dbReference type="ChEBI" id="CHEBI:37565"/>
    </ligand>
</feature>
<keyword evidence="8" id="KW-0963">Cytoplasm</keyword>
<dbReference type="OrthoDB" id="372247at2157"/>
<protein>
    <recommendedName>
        <fullName evidence="8 9">Adenylosuccinate synthetase</fullName>
        <shortName evidence="8">AMPSase</shortName>
        <shortName evidence="8">AdSS</shortName>
        <ecNumber evidence="8 9">6.3.4.4</ecNumber>
    </recommendedName>
    <alternativeName>
        <fullName evidence="8">IMP--aspartate ligase</fullName>
    </alternativeName>
</protein>
<dbReference type="GO" id="GO:0046040">
    <property type="term" value="P:IMP metabolic process"/>
    <property type="evidence" value="ECO:0007669"/>
    <property type="project" value="TreeGrafter"/>
</dbReference>
<comment type="cofactor">
    <cofactor evidence="8">
        <name>Mg(2+)</name>
        <dbReference type="ChEBI" id="CHEBI:18420"/>
    </cofactor>
    <text evidence="8">Binds 1 Mg(2+) ion per subunit.</text>
</comment>
<feature type="binding site" evidence="8">
    <location>
        <begin position="300"/>
        <end position="306"/>
    </location>
    <ligand>
        <name>substrate</name>
    </ligand>
</feature>
<feature type="binding site" description="in other chain" evidence="8">
    <location>
        <position position="127"/>
    </location>
    <ligand>
        <name>IMP</name>
        <dbReference type="ChEBI" id="CHEBI:58053"/>
        <note>ligand shared between dimeric partners</note>
    </ligand>
</feature>
<evidence type="ECO:0000256" key="8">
    <source>
        <dbReference type="HAMAP-Rule" id="MF_00011"/>
    </source>
</evidence>
<dbReference type="GO" id="GO:0004019">
    <property type="term" value="F:adenylosuccinate synthase activity"/>
    <property type="evidence" value="ECO:0007669"/>
    <property type="project" value="UniProtKB-UniRule"/>
</dbReference>
<evidence type="ECO:0000256" key="6">
    <source>
        <dbReference type="ARBA" id="ARBA00022842"/>
    </source>
</evidence>
<dbReference type="Pfam" id="PF00709">
    <property type="entry name" value="Adenylsucc_synt"/>
    <property type="match status" value="1"/>
</dbReference>
<feature type="binding site" description="in other chain" evidence="8">
    <location>
        <position position="304"/>
    </location>
    <ligand>
        <name>IMP</name>
        <dbReference type="ChEBI" id="CHEBI:58053"/>
        <note>ligand shared between dimeric partners</note>
    </ligand>
</feature>
<comment type="subunit">
    <text evidence="1 8">Homodimer.</text>
</comment>
<feature type="active site" description="Proton donor" evidence="8">
    <location>
        <position position="41"/>
    </location>
</feature>
<dbReference type="InterPro" id="IPR042110">
    <property type="entry name" value="Adenylosuccinate_synth_dom2"/>
</dbReference>
<feature type="binding site" description="in other chain" evidence="8">
    <location>
        <begin position="13"/>
        <end position="16"/>
    </location>
    <ligand>
        <name>IMP</name>
        <dbReference type="ChEBI" id="CHEBI:58053"/>
        <note>ligand shared between dimeric partners</note>
    </ligand>
</feature>
<dbReference type="InterPro" id="IPR018220">
    <property type="entry name" value="Adenylosuccin_syn_GTP-bd"/>
</dbReference>
<feature type="binding site" evidence="8">
    <location>
        <begin position="40"/>
        <end position="42"/>
    </location>
    <ligand>
        <name>GTP</name>
        <dbReference type="ChEBI" id="CHEBI:37565"/>
    </ligand>
</feature>
<dbReference type="FunFam" id="3.90.170.10:FF:000001">
    <property type="entry name" value="Adenylosuccinate synthetase"/>
    <property type="match status" value="1"/>
</dbReference>
<keyword evidence="2 8" id="KW-0436">Ligase</keyword>
<dbReference type="NCBIfam" id="NF002223">
    <property type="entry name" value="PRK01117.1"/>
    <property type="match status" value="1"/>
</dbReference>
<evidence type="ECO:0000256" key="2">
    <source>
        <dbReference type="ARBA" id="ARBA00022598"/>
    </source>
</evidence>
<comment type="similarity">
    <text evidence="8 9">Belongs to the adenylosuccinate synthetase family.</text>
</comment>
<dbReference type="InterPro" id="IPR027417">
    <property type="entry name" value="P-loop_NTPase"/>
</dbReference>
<feature type="active site" description="Proton acceptor" evidence="8">
    <location>
        <position position="13"/>
    </location>
</feature>
<keyword evidence="4 8" id="KW-0547">Nucleotide-binding</keyword>
<evidence type="ECO:0000256" key="5">
    <source>
        <dbReference type="ARBA" id="ARBA00022755"/>
    </source>
</evidence>
<dbReference type="SMART" id="SM00788">
    <property type="entry name" value="Adenylsucc_synt"/>
    <property type="match status" value="1"/>
</dbReference>
<dbReference type="GO" id="GO:0005525">
    <property type="term" value="F:GTP binding"/>
    <property type="evidence" value="ECO:0007669"/>
    <property type="project" value="UniProtKB-UniRule"/>
</dbReference>
<evidence type="ECO:0000256" key="3">
    <source>
        <dbReference type="ARBA" id="ARBA00022723"/>
    </source>
</evidence>
<keyword evidence="7 8" id="KW-0342">GTP-binding</keyword>
<dbReference type="PANTHER" id="PTHR11846:SF0">
    <property type="entry name" value="ADENYLOSUCCINATE SYNTHETASE"/>
    <property type="match status" value="1"/>
</dbReference>
<dbReference type="Gene3D" id="3.40.440.10">
    <property type="entry name" value="Adenylosuccinate Synthetase, subunit A, domain 1"/>
    <property type="match status" value="1"/>
</dbReference>
<evidence type="ECO:0000256" key="4">
    <source>
        <dbReference type="ARBA" id="ARBA00022741"/>
    </source>
</evidence>
<keyword evidence="5 8" id="KW-0658">Purine biosynthesis</keyword>
<dbReference type="EC" id="6.3.4.4" evidence="8 9"/>
<proteinExistence type="inferred from homology"/>
<feature type="binding site" evidence="8">
    <location>
        <position position="141"/>
    </location>
    <ligand>
        <name>IMP</name>
        <dbReference type="ChEBI" id="CHEBI:58053"/>
        <note>ligand shared between dimeric partners</note>
    </ligand>
</feature>
<dbReference type="SUPFAM" id="SSF52540">
    <property type="entry name" value="P-loop containing nucleoside triphosphate hydrolases"/>
    <property type="match status" value="1"/>
</dbReference>
<dbReference type="InterPro" id="IPR042111">
    <property type="entry name" value="Adenylosuccinate_synth_dom3"/>
</dbReference>
<dbReference type="UniPathway" id="UPA00075">
    <property type="reaction ID" value="UER00335"/>
</dbReference>
<dbReference type="PROSITE" id="PS01266">
    <property type="entry name" value="ADENYLOSUCCIN_SYN_1"/>
    <property type="match status" value="1"/>
</dbReference>
<accession>A0A2A2HSA8</accession>
<evidence type="ECO:0000313" key="10">
    <source>
        <dbReference type="EMBL" id="PAV12166.1"/>
    </source>
</evidence>
<evidence type="ECO:0000313" key="11">
    <source>
        <dbReference type="Proteomes" id="UP000218164"/>
    </source>
</evidence>
<keyword evidence="6 8" id="KW-0460">Magnesium</keyword>
<feature type="binding site" evidence="8">
    <location>
        <position position="306"/>
    </location>
    <ligand>
        <name>GTP</name>
        <dbReference type="ChEBI" id="CHEBI:37565"/>
    </ligand>
</feature>
<dbReference type="HAMAP" id="MF_00011">
    <property type="entry name" value="Adenylosucc_synth"/>
    <property type="match status" value="1"/>
</dbReference>
<feature type="binding site" description="in other chain" evidence="8">
    <location>
        <position position="236"/>
    </location>
    <ligand>
        <name>IMP</name>
        <dbReference type="ChEBI" id="CHEBI:58053"/>
        <note>ligand shared between dimeric partners</note>
    </ligand>
</feature>
<name>A0A2A2HSA8_9EURY</name>
<dbReference type="InterPro" id="IPR001114">
    <property type="entry name" value="Adenylosuccinate_synthetase"/>
</dbReference>
<comment type="pathway">
    <text evidence="8 9">Purine metabolism; AMP biosynthesis via de novo pathway; AMP from IMP: step 1/2.</text>
</comment>
<dbReference type="Gene3D" id="1.10.300.10">
    <property type="entry name" value="Adenylosuccinate Synthetase, subunit A, domain 2"/>
    <property type="match status" value="1"/>
</dbReference>
<dbReference type="CDD" id="cd03108">
    <property type="entry name" value="AdSS"/>
    <property type="match status" value="1"/>
</dbReference>
<dbReference type="Gene3D" id="3.90.170.10">
    <property type="entry name" value="Adenylosuccinate Synthetase, subunit A, domain 3"/>
    <property type="match status" value="1"/>
</dbReference>
<feature type="binding site" evidence="8">
    <location>
        <begin position="413"/>
        <end position="415"/>
    </location>
    <ligand>
        <name>GTP</name>
        <dbReference type="ChEBI" id="CHEBI:37565"/>
    </ligand>
</feature>
<organism evidence="10 11">
    <name type="scientific">Methanosarcina spelaei</name>
    <dbReference type="NCBI Taxonomy" id="1036679"/>
    <lineage>
        <taxon>Archaea</taxon>
        <taxon>Methanobacteriati</taxon>
        <taxon>Methanobacteriota</taxon>
        <taxon>Stenosarchaea group</taxon>
        <taxon>Methanomicrobia</taxon>
        <taxon>Methanosarcinales</taxon>
        <taxon>Methanosarcinaceae</taxon>
        <taxon>Methanosarcina</taxon>
    </lineage>
</organism>
<keyword evidence="11" id="KW-1185">Reference proteome</keyword>